<dbReference type="Gene3D" id="3.40.50.10180">
    <property type="entry name" value="Glycerate kinase, MOFRL-like N-terminal domain"/>
    <property type="match status" value="1"/>
</dbReference>
<organism evidence="7 8">
    <name type="scientific">Propionispora vibrioides</name>
    <dbReference type="NCBI Taxonomy" id="112903"/>
    <lineage>
        <taxon>Bacteria</taxon>
        <taxon>Bacillati</taxon>
        <taxon>Bacillota</taxon>
        <taxon>Negativicutes</taxon>
        <taxon>Selenomonadales</taxon>
        <taxon>Sporomusaceae</taxon>
        <taxon>Propionispora</taxon>
    </lineage>
</organism>
<dbReference type="GO" id="GO:0008887">
    <property type="term" value="F:glycerate kinase activity"/>
    <property type="evidence" value="ECO:0007669"/>
    <property type="project" value="InterPro"/>
</dbReference>
<keyword evidence="2" id="KW-0547">Nucleotide-binding</keyword>
<dbReference type="SUPFAM" id="SSF82544">
    <property type="entry name" value="GckA/TtuD-like"/>
    <property type="match status" value="1"/>
</dbReference>
<keyword evidence="4" id="KW-0067">ATP-binding</keyword>
<evidence type="ECO:0000313" key="8">
    <source>
        <dbReference type="Proteomes" id="UP000198847"/>
    </source>
</evidence>
<keyword evidence="3" id="KW-0418">Kinase</keyword>
<dbReference type="Pfam" id="PF13660">
    <property type="entry name" value="DUF4147"/>
    <property type="match status" value="1"/>
</dbReference>
<dbReference type="Gene3D" id="3.40.1480.10">
    <property type="entry name" value="MOFRL domain"/>
    <property type="match status" value="1"/>
</dbReference>
<evidence type="ECO:0000256" key="2">
    <source>
        <dbReference type="ARBA" id="ARBA00022741"/>
    </source>
</evidence>
<dbReference type="InterPro" id="IPR038614">
    <property type="entry name" value="GK_N_sf"/>
</dbReference>
<reference evidence="7 8" key="1">
    <citation type="submission" date="2016-10" db="EMBL/GenBank/DDBJ databases">
        <authorList>
            <person name="de Groot N.N."/>
        </authorList>
    </citation>
    <scope>NUCLEOTIDE SEQUENCE [LARGE SCALE GENOMIC DNA]</scope>
    <source>
        <strain evidence="7 8">DSM 13305</strain>
    </source>
</reference>
<gene>
    <name evidence="7" type="ORF">SAMN04490178_13628</name>
</gene>
<dbReference type="OrthoDB" id="9766552at2"/>
<evidence type="ECO:0000259" key="5">
    <source>
        <dbReference type="Pfam" id="PF05161"/>
    </source>
</evidence>
<dbReference type="STRING" id="112903.SAMN04490178_13628"/>
<keyword evidence="7" id="KW-0670">Pyruvate</keyword>
<evidence type="ECO:0000259" key="6">
    <source>
        <dbReference type="Pfam" id="PF13660"/>
    </source>
</evidence>
<dbReference type="InterPro" id="IPR007835">
    <property type="entry name" value="MOFRL"/>
</dbReference>
<dbReference type="GO" id="GO:0005524">
    <property type="term" value="F:ATP binding"/>
    <property type="evidence" value="ECO:0007669"/>
    <property type="project" value="UniProtKB-KW"/>
</dbReference>
<dbReference type="Proteomes" id="UP000198847">
    <property type="component" value="Unassembled WGS sequence"/>
</dbReference>
<dbReference type="AlphaFoldDB" id="A0A1H8Y196"/>
<sequence>MTDLREDARRIVNEAIAGVLPNQAVEAALADRRFPGRVYLVAIGKAGFSMAQAAAKVLGPALVKGAVLTKYGHAQGLLERIEVVEAGHPVPDRNTLYGTEKVLALVEGLTATDTVLFLVSGGGSALFEKPLPGVDLTDLEKITQQLLACGADIVEINTIRKRLSAVKGGRFAHLCRPAQVFSVILSDVLGDRLDSIASGPAWPDAATVEDALAIVEKYKLSLPSSLLAKLKLETPKQVDNVTVMVTGSVKALCREAAAAAARLGYRPVILTTQLTCEAREGGRFLAAIAREIRDGGYLQPPCAVILGGETVVNVKGKGKGGRNQEFALAAAEGIAGLADTVVIAAGSDGTDGPTDAAGGLVDGQTQEVLLRQGLKIGAVLEDNDAYCGLAACDSLLLSGPTGTNVNDVAVLLCR</sequence>
<feature type="domain" description="MOFRL" evidence="5">
    <location>
        <begin position="302"/>
        <end position="407"/>
    </location>
</feature>
<evidence type="ECO:0000256" key="3">
    <source>
        <dbReference type="ARBA" id="ARBA00022777"/>
    </source>
</evidence>
<proteinExistence type="predicted"/>
<protein>
    <submittedName>
        <fullName evidence="7">Hydroxypyruvate reductase</fullName>
    </submittedName>
</protein>
<dbReference type="PANTHER" id="PTHR12227:SF0">
    <property type="entry name" value="GLYCERATE KINASE"/>
    <property type="match status" value="1"/>
</dbReference>
<feature type="domain" description="MOFRL-associated" evidence="6">
    <location>
        <begin position="8"/>
        <end position="230"/>
    </location>
</feature>
<evidence type="ECO:0000256" key="4">
    <source>
        <dbReference type="ARBA" id="ARBA00022840"/>
    </source>
</evidence>
<dbReference type="RefSeq" id="WP_091751803.1">
    <property type="nucleotide sequence ID" value="NZ_FODY01000036.1"/>
</dbReference>
<keyword evidence="8" id="KW-1185">Reference proteome</keyword>
<evidence type="ECO:0000313" key="7">
    <source>
        <dbReference type="EMBL" id="SEP45781.1"/>
    </source>
</evidence>
<dbReference type="FunFam" id="3.40.50.10180:FF:000001">
    <property type="entry name" value="Glycerate kinase"/>
    <property type="match status" value="1"/>
</dbReference>
<evidence type="ECO:0000256" key="1">
    <source>
        <dbReference type="ARBA" id="ARBA00022679"/>
    </source>
</evidence>
<keyword evidence="1" id="KW-0808">Transferase</keyword>
<dbReference type="PANTHER" id="PTHR12227">
    <property type="entry name" value="GLYCERATE KINASE"/>
    <property type="match status" value="1"/>
</dbReference>
<accession>A0A1H8Y196</accession>
<dbReference type="InterPro" id="IPR025286">
    <property type="entry name" value="MOFRL_assoc_dom"/>
</dbReference>
<dbReference type="InterPro" id="IPR039760">
    <property type="entry name" value="MOFRL_protein"/>
</dbReference>
<dbReference type="Pfam" id="PF05161">
    <property type="entry name" value="MOFRL"/>
    <property type="match status" value="1"/>
</dbReference>
<name>A0A1H8Y196_9FIRM</name>
<dbReference type="GO" id="GO:0005737">
    <property type="term" value="C:cytoplasm"/>
    <property type="evidence" value="ECO:0007669"/>
    <property type="project" value="TreeGrafter"/>
</dbReference>
<dbReference type="InterPro" id="IPR037035">
    <property type="entry name" value="GK-like_C_sf"/>
</dbReference>
<dbReference type="EMBL" id="FODY01000036">
    <property type="protein sequence ID" value="SEP45781.1"/>
    <property type="molecule type" value="Genomic_DNA"/>
</dbReference>